<proteinExistence type="predicted"/>
<reference evidence="1" key="2">
    <citation type="journal article" date="2020" name="Nat. Commun.">
        <title>Large-scale genome sequencing of mycorrhizal fungi provides insights into the early evolution of symbiotic traits.</title>
        <authorList>
            <person name="Miyauchi S."/>
            <person name="Kiss E."/>
            <person name="Kuo A."/>
            <person name="Drula E."/>
            <person name="Kohler A."/>
            <person name="Sanchez-Garcia M."/>
            <person name="Morin E."/>
            <person name="Andreopoulos B."/>
            <person name="Barry K.W."/>
            <person name="Bonito G."/>
            <person name="Buee M."/>
            <person name="Carver A."/>
            <person name="Chen C."/>
            <person name="Cichocki N."/>
            <person name="Clum A."/>
            <person name="Culley D."/>
            <person name="Crous P.W."/>
            <person name="Fauchery L."/>
            <person name="Girlanda M."/>
            <person name="Hayes R.D."/>
            <person name="Keri Z."/>
            <person name="LaButti K."/>
            <person name="Lipzen A."/>
            <person name="Lombard V."/>
            <person name="Magnuson J."/>
            <person name="Maillard F."/>
            <person name="Murat C."/>
            <person name="Nolan M."/>
            <person name="Ohm R.A."/>
            <person name="Pangilinan J."/>
            <person name="Pereira M.F."/>
            <person name="Perotto S."/>
            <person name="Peter M."/>
            <person name="Pfister S."/>
            <person name="Riley R."/>
            <person name="Sitrit Y."/>
            <person name="Stielow J.B."/>
            <person name="Szollosi G."/>
            <person name="Zifcakova L."/>
            <person name="Stursova M."/>
            <person name="Spatafora J.W."/>
            <person name="Tedersoo L."/>
            <person name="Vaario L.M."/>
            <person name="Yamada A."/>
            <person name="Yan M."/>
            <person name="Wang P."/>
            <person name="Xu J."/>
            <person name="Bruns T."/>
            <person name="Baldrian P."/>
            <person name="Vilgalys R."/>
            <person name="Dunand C."/>
            <person name="Henrissat B."/>
            <person name="Grigoriev I.V."/>
            <person name="Hibbett D."/>
            <person name="Nagy L.G."/>
            <person name="Martin F.M."/>
        </authorList>
    </citation>
    <scope>NUCLEOTIDE SEQUENCE</scope>
    <source>
        <strain evidence="1">P2</strain>
    </source>
</reference>
<evidence type="ECO:0000313" key="1">
    <source>
        <dbReference type="EMBL" id="KAF9642709.1"/>
    </source>
</evidence>
<accession>A0ACB6YZQ8</accession>
<dbReference type="Proteomes" id="UP000886501">
    <property type="component" value="Unassembled WGS sequence"/>
</dbReference>
<dbReference type="EMBL" id="MU118378">
    <property type="protein sequence ID" value="KAF9642709.1"/>
    <property type="molecule type" value="Genomic_DNA"/>
</dbReference>
<keyword evidence="2" id="KW-1185">Reference proteome</keyword>
<comment type="caution">
    <text evidence="1">The sequence shown here is derived from an EMBL/GenBank/DDBJ whole genome shotgun (WGS) entry which is preliminary data.</text>
</comment>
<reference evidence="1" key="1">
    <citation type="submission" date="2019-10" db="EMBL/GenBank/DDBJ databases">
        <authorList>
            <consortium name="DOE Joint Genome Institute"/>
            <person name="Kuo A."/>
            <person name="Miyauchi S."/>
            <person name="Kiss E."/>
            <person name="Drula E."/>
            <person name="Kohler A."/>
            <person name="Sanchez-Garcia M."/>
            <person name="Andreopoulos B."/>
            <person name="Barry K.W."/>
            <person name="Bonito G."/>
            <person name="Buee M."/>
            <person name="Carver A."/>
            <person name="Chen C."/>
            <person name="Cichocki N."/>
            <person name="Clum A."/>
            <person name="Culley D."/>
            <person name="Crous P.W."/>
            <person name="Fauchery L."/>
            <person name="Girlanda M."/>
            <person name="Hayes R."/>
            <person name="Keri Z."/>
            <person name="Labutti K."/>
            <person name="Lipzen A."/>
            <person name="Lombard V."/>
            <person name="Magnuson J."/>
            <person name="Maillard F."/>
            <person name="Morin E."/>
            <person name="Murat C."/>
            <person name="Nolan M."/>
            <person name="Ohm R."/>
            <person name="Pangilinan J."/>
            <person name="Pereira M."/>
            <person name="Perotto S."/>
            <person name="Peter M."/>
            <person name="Riley R."/>
            <person name="Sitrit Y."/>
            <person name="Stielow B."/>
            <person name="Szollosi G."/>
            <person name="Zifcakova L."/>
            <person name="Stursova M."/>
            <person name="Spatafora J.W."/>
            <person name="Tedersoo L."/>
            <person name="Vaario L.-M."/>
            <person name="Yamada A."/>
            <person name="Yan M."/>
            <person name="Wang P."/>
            <person name="Xu J."/>
            <person name="Bruns T."/>
            <person name="Baldrian P."/>
            <person name="Vilgalys R."/>
            <person name="Henrissat B."/>
            <person name="Grigoriev I.V."/>
            <person name="Hibbett D."/>
            <person name="Nagy L.G."/>
            <person name="Martin F.M."/>
        </authorList>
    </citation>
    <scope>NUCLEOTIDE SEQUENCE</scope>
    <source>
        <strain evidence="1">P2</strain>
    </source>
</reference>
<evidence type="ECO:0000313" key="2">
    <source>
        <dbReference type="Proteomes" id="UP000886501"/>
    </source>
</evidence>
<sequence length="327" mass="36727">MDQTPPTPPPTQIPEQPDEPEMMPTIGPTRHPKFYCISPTLTDGIVIQAQNTLYRLSFHGLARGSHFFASVFSINNGDLKEGSSDECPIILPESITSDAFEAYLWYDTKYEENPSQEYLINAISISRSWSIQHLFGYAFDHFRRQFFLGQIHPAVVLGVARKNGIPDLIEPAVKALAKPSIPLASWCTSPGILHHVTLEDICKISRMKEKLWTARTALCKVPPIVHDLASCLQDHRNICSGSWRQFWLLEVVPRLLELNDELDSRLVWIGTDLVAKAKVEGMARLCLANTVQKVVANAGWRAEIWIPEGAVESLMVPERMMLAPDSE</sequence>
<name>A0ACB6YZQ8_THEGA</name>
<protein>
    <submittedName>
        <fullName evidence="1">Uncharacterized protein</fullName>
    </submittedName>
</protein>
<gene>
    <name evidence="1" type="ORF">BDM02DRAFT_3192807</name>
</gene>
<organism evidence="1 2">
    <name type="scientific">Thelephora ganbajun</name>
    <name type="common">Ganba fungus</name>
    <dbReference type="NCBI Taxonomy" id="370292"/>
    <lineage>
        <taxon>Eukaryota</taxon>
        <taxon>Fungi</taxon>
        <taxon>Dikarya</taxon>
        <taxon>Basidiomycota</taxon>
        <taxon>Agaricomycotina</taxon>
        <taxon>Agaricomycetes</taxon>
        <taxon>Thelephorales</taxon>
        <taxon>Thelephoraceae</taxon>
        <taxon>Thelephora</taxon>
    </lineage>
</organism>